<feature type="transmembrane region" description="Helical" evidence="1">
    <location>
        <begin position="113"/>
        <end position="138"/>
    </location>
</feature>
<evidence type="ECO:0000313" key="2">
    <source>
        <dbReference type="EMBL" id="PVY40933.1"/>
    </source>
</evidence>
<feature type="transmembrane region" description="Helical" evidence="1">
    <location>
        <begin position="7"/>
        <end position="27"/>
    </location>
</feature>
<gene>
    <name evidence="2" type="ORF">C8E01_106275</name>
</gene>
<feature type="transmembrane region" description="Helical" evidence="1">
    <location>
        <begin position="53"/>
        <end position="73"/>
    </location>
</feature>
<dbReference type="InterPro" id="IPR013879">
    <property type="entry name" value="DUF1761"/>
</dbReference>
<keyword evidence="1" id="KW-0472">Membrane</keyword>
<protein>
    <submittedName>
        <fullName evidence="2">Uncharacterized protein DUF1761</fullName>
    </submittedName>
</protein>
<proteinExistence type="predicted"/>
<dbReference type="RefSeq" id="WP_116543660.1">
    <property type="nucleotide sequence ID" value="NZ_QEKI01000006.1"/>
</dbReference>
<feature type="transmembrane region" description="Helical" evidence="1">
    <location>
        <begin position="85"/>
        <end position="107"/>
    </location>
</feature>
<dbReference type="OrthoDB" id="2623652at2"/>
<dbReference type="Proteomes" id="UP000245466">
    <property type="component" value="Unassembled WGS sequence"/>
</dbReference>
<dbReference type="AlphaFoldDB" id="A0A2U1AX04"/>
<name>A0A2U1AX04_9BACT</name>
<keyword evidence="1" id="KW-1133">Transmembrane helix</keyword>
<organism evidence="2 3">
    <name type="scientific">Pontibacter virosus</name>
    <dbReference type="NCBI Taxonomy" id="1765052"/>
    <lineage>
        <taxon>Bacteria</taxon>
        <taxon>Pseudomonadati</taxon>
        <taxon>Bacteroidota</taxon>
        <taxon>Cytophagia</taxon>
        <taxon>Cytophagales</taxon>
        <taxon>Hymenobacteraceae</taxon>
        <taxon>Pontibacter</taxon>
    </lineage>
</organism>
<accession>A0A2U1AX04</accession>
<dbReference type="EMBL" id="QEKI01000006">
    <property type="protein sequence ID" value="PVY40933.1"/>
    <property type="molecule type" value="Genomic_DNA"/>
</dbReference>
<evidence type="ECO:0000256" key="1">
    <source>
        <dbReference type="SAM" id="Phobius"/>
    </source>
</evidence>
<reference evidence="2 3" key="1">
    <citation type="submission" date="2018-04" db="EMBL/GenBank/DDBJ databases">
        <title>Genomic Encyclopedia of Type Strains, Phase IV (KMG-IV): sequencing the most valuable type-strain genomes for metagenomic binning, comparative biology and taxonomic classification.</title>
        <authorList>
            <person name="Goeker M."/>
        </authorList>
    </citation>
    <scope>NUCLEOTIDE SEQUENCE [LARGE SCALE GENOMIC DNA]</scope>
    <source>
        <strain evidence="2 3">DSM 100231</strain>
    </source>
</reference>
<sequence>MNIFTEINWLAVVIGTVVYCAFCGIWHRQFAFGKKWEEAMGFKRPENWKETDIYYLVPLISCFVTTLAISILLKLTNANSYTDALTIGLIAGIGFAMAIVFTTAVIPTMKKPLTFGAITGTAQTLGITLVTIIIYAILK</sequence>
<keyword evidence="1" id="KW-0812">Transmembrane</keyword>
<comment type="caution">
    <text evidence="2">The sequence shown here is derived from an EMBL/GenBank/DDBJ whole genome shotgun (WGS) entry which is preliminary data.</text>
</comment>
<keyword evidence="3" id="KW-1185">Reference proteome</keyword>
<dbReference type="Pfam" id="PF08570">
    <property type="entry name" value="DUF1761"/>
    <property type="match status" value="1"/>
</dbReference>
<evidence type="ECO:0000313" key="3">
    <source>
        <dbReference type="Proteomes" id="UP000245466"/>
    </source>
</evidence>